<dbReference type="HOGENOM" id="CLU_027402_39_0_9"/>
<dbReference type="Proteomes" id="UP000007969">
    <property type="component" value="Chromosome"/>
</dbReference>
<reference evidence="2" key="1">
    <citation type="submission" date="2005-09" db="EMBL/GenBank/DDBJ databases">
        <title>Complete genome sequence of Clostridium kluyveri and comparative genomics of Clostridia species.</title>
        <authorList>
            <person name="Inui M."/>
            <person name="Nonaka H."/>
            <person name="Shinoda Y."/>
            <person name="Ikenaga Y."/>
            <person name="Abe M."/>
            <person name="Naito K."/>
            <person name="Vertes A.A."/>
            <person name="Yukawa H."/>
        </authorList>
    </citation>
    <scope>NUCLEOTIDE SEQUENCE [LARGE SCALE GENOMIC DNA]</scope>
    <source>
        <strain evidence="2">NBRC 12016</strain>
    </source>
</reference>
<organism evidence="1 2">
    <name type="scientific">Clostridium kluyveri (strain NBRC 12016)</name>
    <dbReference type="NCBI Taxonomy" id="583346"/>
    <lineage>
        <taxon>Bacteria</taxon>
        <taxon>Bacillati</taxon>
        <taxon>Bacillota</taxon>
        <taxon>Clostridia</taxon>
        <taxon>Eubacteriales</taxon>
        <taxon>Clostridiaceae</taxon>
        <taxon>Clostridium</taxon>
    </lineage>
</organism>
<evidence type="ECO:0008006" key="3">
    <source>
        <dbReference type="Google" id="ProtNLM"/>
    </source>
</evidence>
<dbReference type="Gene3D" id="1.10.10.10">
    <property type="entry name" value="Winged helix-like DNA-binding domain superfamily/Winged helix DNA-binding domain"/>
    <property type="match status" value="1"/>
</dbReference>
<protein>
    <recommendedName>
        <fullName evidence="3">Transposase</fullName>
    </recommendedName>
</protein>
<dbReference type="AlphaFoldDB" id="B9E067"/>
<dbReference type="KEGG" id="ckr:CKR_0841"/>
<evidence type="ECO:0000313" key="2">
    <source>
        <dbReference type="Proteomes" id="UP000007969"/>
    </source>
</evidence>
<dbReference type="EMBL" id="AP009049">
    <property type="protein sequence ID" value="BAH05892.1"/>
    <property type="molecule type" value="Genomic_DNA"/>
</dbReference>
<gene>
    <name evidence="1" type="ordered locus">CKR_0841</name>
</gene>
<dbReference type="InterPro" id="IPR036388">
    <property type="entry name" value="WH-like_DNA-bd_sf"/>
</dbReference>
<dbReference type="InterPro" id="IPR009057">
    <property type="entry name" value="Homeodomain-like_sf"/>
</dbReference>
<dbReference type="SUPFAM" id="SSF46689">
    <property type="entry name" value="Homeodomain-like"/>
    <property type="match status" value="1"/>
</dbReference>
<name>B9E067_CLOK1</name>
<proteinExistence type="predicted"/>
<evidence type="ECO:0000313" key="1">
    <source>
        <dbReference type="EMBL" id="BAH05892.1"/>
    </source>
</evidence>
<accession>B9E067</accession>
<sequence length="56" mass="6438">MSTNMLNKSKRYTEDFKNTIVELYKSGKSLSELNSEYGTSKSTINHGLKINTYTDR</sequence>